<dbReference type="AlphaFoldDB" id="A0A6G6Y1X7"/>
<sequence>MQFVIFGKFNDKYAAMSPSEQKSGIEAEWAKSREYYSRGYLRAIWLFENDEGIMSLFDAESRDHMEMLLAGYPGMQQGFVTAEIRGIEPYSGFFPELAK</sequence>
<proteinExistence type="predicted"/>
<dbReference type="RefSeq" id="WP_165325612.1">
    <property type="nucleotide sequence ID" value="NZ_CP049109.1"/>
</dbReference>
<gene>
    <name evidence="2" type="ORF">G5C33_01650</name>
</gene>
<reference evidence="2 3" key="1">
    <citation type="submission" date="2020-02" db="EMBL/GenBank/DDBJ databases">
        <authorList>
            <person name="Zheng R.K."/>
            <person name="Sun C.M."/>
        </authorList>
    </citation>
    <scope>NUCLEOTIDE SEQUENCE [LARGE SCALE GENOMIC DNA]</scope>
    <source>
        <strain evidence="3">zrk23</strain>
    </source>
</reference>
<dbReference type="InterPro" id="IPR011008">
    <property type="entry name" value="Dimeric_a/b-barrel"/>
</dbReference>
<protein>
    <recommendedName>
        <fullName evidence="1">Muconolactone isomerase domain-containing protein</fullName>
    </recommendedName>
</protein>
<evidence type="ECO:0000313" key="2">
    <source>
        <dbReference type="EMBL" id="QIG78613.1"/>
    </source>
</evidence>
<dbReference type="SUPFAM" id="SSF54909">
    <property type="entry name" value="Dimeric alpha+beta barrel"/>
    <property type="match status" value="1"/>
</dbReference>
<organism evidence="2 3">
    <name type="scientific">Stakelama tenebrarum</name>
    <dbReference type="NCBI Taxonomy" id="2711215"/>
    <lineage>
        <taxon>Bacteria</taxon>
        <taxon>Pseudomonadati</taxon>
        <taxon>Pseudomonadota</taxon>
        <taxon>Alphaproteobacteria</taxon>
        <taxon>Sphingomonadales</taxon>
        <taxon>Sphingomonadaceae</taxon>
        <taxon>Stakelama</taxon>
    </lineage>
</organism>
<accession>A0A6G6Y1X7</accession>
<dbReference type="Proteomes" id="UP000501568">
    <property type="component" value="Chromosome"/>
</dbReference>
<evidence type="ECO:0000313" key="3">
    <source>
        <dbReference type="Proteomes" id="UP000501568"/>
    </source>
</evidence>
<keyword evidence="3" id="KW-1185">Reference proteome</keyword>
<name>A0A6G6Y1X7_9SPHN</name>
<dbReference type="Gene3D" id="3.30.70.1060">
    <property type="entry name" value="Dimeric alpha+beta barrel"/>
    <property type="match status" value="1"/>
</dbReference>
<dbReference type="KEGG" id="spzr:G5C33_01650"/>
<dbReference type="Pfam" id="PF02426">
    <property type="entry name" value="MIase"/>
    <property type="match status" value="1"/>
</dbReference>
<dbReference type="EMBL" id="CP049109">
    <property type="protein sequence ID" value="QIG78613.1"/>
    <property type="molecule type" value="Genomic_DNA"/>
</dbReference>
<evidence type="ECO:0000259" key="1">
    <source>
        <dbReference type="Pfam" id="PF02426"/>
    </source>
</evidence>
<feature type="domain" description="Muconolactone isomerase" evidence="1">
    <location>
        <begin position="15"/>
        <end position="89"/>
    </location>
</feature>
<dbReference type="InterPro" id="IPR026029">
    <property type="entry name" value="MLI_dom"/>
</dbReference>